<dbReference type="PANTHER" id="PTHR43163">
    <property type="entry name" value="DIPEPTIDE TRANSPORT SYSTEM PERMEASE PROTEIN DPPB-RELATED"/>
    <property type="match status" value="1"/>
</dbReference>
<gene>
    <name evidence="6" type="ORF">S01H4_16807</name>
</gene>
<feature type="transmembrane region" description="Helical" evidence="4">
    <location>
        <begin position="21"/>
        <end position="46"/>
    </location>
</feature>
<comment type="caution">
    <text evidence="6">The sequence shown here is derived from an EMBL/GenBank/DDBJ whole genome shotgun (WGS) entry which is preliminary data.</text>
</comment>
<keyword evidence="4" id="KW-1133">Transmembrane helix</keyword>
<comment type="subcellular location">
    <subcellularLocation>
        <location evidence="1">Cell membrane</location>
        <topology evidence="1">Multi-pass membrane protein</topology>
    </subcellularLocation>
</comment>
<dbReference type="Pfam" id="PF19300">
    <property type="entry name" value="BPD_transp_1_N"/>
    <property type="match status" value="1"/>
</dbReference>
<evidence type="ECO:0000256" key="2">
    <source>
        <dbReference type="ARBA" id="ARBA00022448"/>
    </source>
</evidence>
<evidence type="ECO:0000256" key="3">
    <source>
        <dbReference type="ARBA" id="ARBA00022475"/>
    </source>
</evidence>
<evidence type="ECO:0000259" key="5">
    <source>
        <dbReference type="Pfam" id="PF19300"/>
    </source>
</evidence>
<keyword evidence="3" id="KW-1003">Cell membrane</keyword>
<feature type="domain" description="ABC transporter type 1 GsiC-like N-terminal" evidence="5">
    <location>
        <begin position="17"/>
        <end position="117"/>
    </location>
</feature>
<feature type="non-terminal residue" evidence="6">
    <location>
        <position position="142"/>
    </location>
</feature>
<proteinExistence type="predicted"/>
<keyword evidence="4" id="KW-0812">Transmembrane</keyword>
<dbReference type="InterPro" id="IPR045621">
    <property type="entry name" value="BPD_transp_1_N"/>
</dbReference>
<accession>X0Z9J7</accession>
<dbReference type="PANTHER" id="PTHR43163:SF6">
    <property type="entry name" value="DIPEPTIDE TRANSPORT SYSTEM PERMEASE PROTEIN DPPB-RELATED"/>
    <property type="match status" value="1"/>
</dbReference>
<dbReference type="AlphaFoldDB" id="X0Z9J7"/>
<evidence type="ECO:0000256" key="1">
    <source>
        <dbReference type="ARBA" id="ARBA00004651"/>
    </source>
</evidence>
<name>X0Z9J7_9ZZZZ</name>
<feature type="transmembrane region" description="Helical" evidence="4">
    <location>
        <begin position="117"/>
        <end position="138"/>
    </location>
</feature>
<protein>
    <recommendedName>
        <fullName evidence="5">ABC transporter type 1 GsiC-like N-terminal domain-containing protein</fullName>
    </recommendedName>
</protein>
<dbReference type="EMBL" id="BART01007381">
    <property type="protein sequence ID" value="GAG57068.1"/>
    <property type="molecule type" value="Genomic_DNA"/>
</dbReference>
<organism evidence="6">
    <name type="scientific">marine sediment metagenome</name>
    <dbReference type="NCBI Taxonomy" id="412755"/>
    <lineage>
        <taxon>unclassified sequences</taxon>
        <taxon>metagenomes</taxon>
        <taxon>ecological metagenomes</taxon>
    </lineage>
</organism>
<reference evidence="6" key="1">
    <citation type="journal article" date="2014" name="Front. Microbiol.">
        <title>High frequency of phylogenetically diverse reductive dehalogenase-homologous genes in deep subseafloor sedimentary metagenomes.</title>
        <authorList>
            <person name="Kawai M."/>
            <person name="Futagami T."/>
            <person name="Toyoda A."/>
            <person name="Takaki Y."/>
            <person name="Nishi S."/>
            <person name="Hori S."/>
            <person name="Arai W."/>
            <person name="Tsubouchi T."/>
            <person name="Morono Y."/>
            <person name="Uchiyama I."/>
            <person name="Ito T."/>
            <person name="Fujiyama A."/>
            <person name="Inagaki F."/>
            <person name="Takami H."/>
        </authorList>
    </citation>
    <scope>NUCLEOTIDE SEQUENCE</scope>
    <source>
        <strain evidence="6">Expedition CK06-06</strain>
    </source>
</reference>
<sequence>MKRRKAKGLVPIRELAMTTYLIKRFLLTIPVLLVTALLVFSALHLAGGDPVMLLVHPTAPQEVREAVRAKLGLDKPLPVQFVTYMSHVLRGDLGRSILSRRQVLELIVEKLPVTVELGVASLALAYLISIPLGTIAALNRNS</sequence>
<dbReference type="GO" id="GO:0005886">
    <property type="term" value="C:plasma membrane"/>
    <property type="evidence" value="ECO:0007669"/>
    <property type="project" value="UniProtKB-SubCell"/>
</dbReference>
<evidence type="ECO:0000313" key="6">
    <source>
        <dbReference type="EMBL" id="GAG57068.1"/>
    </source>
</evidence>
<evidence type="ECO:0000256" key="4">
    <source>
        <dbReference type="SAM" id="Phobius"/>
    </source>
</evidence>
<keyword evidence="4" id="KW-0472">Membrane</keyword>
<keyword evidence="2" id="KW-0813">Transport</keyword>